<dbReference type="Gene3D" id="3.30.460.80">
    <property type="entry name" value="NADH:ubiquinone oxidoreductase, 30kDa subunit"/>
    <property type="match status" value="1"/>
</dbReference>
<dbReference type="EMBL" id="RCOS01000170">
    <property type="protein sequence ID" value="RSN71701.1"/>
    <property type="molecule type" value="Genomic_DNA"/>
</dbReference>
<dbReference type="SUPFAM" id="SSF143243">
    <property type="entry name" value="Nqo5-like"/>
    <property type="match status" value="1"/>
</dbReference>
<dbReference type="InterPro" id="IPR037232">
    <property type="entry name" value="NADH_quin_OxRdtase_su_C/D-like"/>
</dbReference>
<feature type="domain" description="NADH:ubiquinone oxidoreductase 30kDa subunit" evidence="2">
    <location>
        <begin position="38"/>
        <end position="148"/>
    </location>
</feature>
<dbReference type="EMBL" id="RXII01000055">
    <property type="protein sequence ID" value="RZN62089.1"/>
    <property type="molecule type" value="Genomic_DNA"/>
</dbReference>
<evidence type="ECO:0000313" key="5">
    <source>
        <dbReference type="Proteomes" id="UP000277582"/>
    </source>
</evidence>
<protein>
    <submittedName>
        <fullName evidence="3">NADH-quinone oxidoreductase subunit C</fullName>
    </submittedName>
</protein>
<accession>A0A3R9QAV2</accession>
<dbReference type="PANTHER" id="PTHR10884:SF14">
    <property type="entry name" value="NADH DEHYDROGENASE [UBIQUINONE] IRON-SULFUR PROTEIN 3, MITOCHONDRIAL"/>
    <property type="match status" value="1"/>
</dbReference>
<reference evidence="3 5" key="1">
    <citation type="submission" date="2018-10" db="EMBL/GenBank/DDBJ databases">
        <title>Co-occurring genomic capacity for anaerobic methane metabolism and dissimilatory sulfite reduction discovered in the Korarchaeota.</title>
        <authorList>
            <person name="Mckay L.J."/>
            <person name="Dlakic M."/>
            <person name="Fields M.W."/>
            <person name="Delmont T.O."/>
            <person name="Eren A.M."/>
            <person name="Jay Z.J."/>
            <person name="Klingelsmith K.B."/>
            <person name="Rusch D.B."/>
            <person name="Inskeep W.P."/>
        </authorList>
    </citation>
    <scope>NUCLEOTIDE SEQUENCE [LARGE SCALE GENOMIC DNA]</scope>
    <source>
        <strain evidence="3 5">MDKW</strain>
    </source>
</reference>
<evidence type="ECO:0000256" key="1">
    <source>
        <dbReference type="ARBA" id="ARBA00007569"/>
    </source>
</evidence>
<dbReference type="Proteomes" id="UP000316217">
    <property type="component" value="Unassembled WGS sequence"/>
</dbReference>
<keyword evidence="5" id="KW-1185">Reference proteome</keyword>
<dbReference type="OrthoDB" id="43567at2157"/>
<dbReference type="GO" id="GO:0008137">
    <property type="term" value="F:NADH dehydrogenase (ubiquinone) activity"/>
    <property type="evidence" value="ECO:0007669"/>
    <property type="project" value="InterPro"/>
</dbReference>
<comment type="similarity">
    <text evidence="1">Belongs to the complex I 30 kDa subunit family.</text>
</comment>
<dbReference type="RefSeq" id="WP_125672828.1">
    <property type="nucleotide sequence ID" value="NZ_RCOS01000170.1"/>
</dbReference>
<dbReference type="InterPro" id="IPR001268">
    <property type="entry name" value="NADH_UbQ_OxRdtase_30kDa_su"/>
</dbReference>
<proteinExistence type="inferred from homology"/>
<evidence type="ECO:0000313" key="3">
    <source>
        <dbReference type="EMBL" id="RSN71701.1"/>
    </source>
</evidence>
<reference evidence="4 6" key="2">
    <citation type="journal article" date="2019" name="Nat. Microbiol.">
        <title>Wide diversity of methane and short-chain alkane metabolisms in uncultured archaea.</title>
        <authorList>
            <person name="Borrel G."/>
            <person name="Adam P.S."/>
            <person name="McKay L.J."/>
            <person name="Chen L.X."/>
            <person name="Sierra-Garcia I.N."/>
            <person name="Sieber C.M."/>
            <person name="Letourneur Q."/>
            <person name="Ghozlane A."/>
            <person name="Andersen G.L."/>
            <person name="Li W.J."/>
            <person name="Hallam S.J."/>
            <person name="Muyzer G."/>
            <person name="de Oliveira V.M."/>
            <person name="Inskeep W.P."/>
            <person name="Banfield J.F."/>
            <person name="Gribaldo S."/>
        </authorList>
    </citation>
    <scope>NUCLEOTIDE SEQUENCE [LARGE SCALE GENOMIC DNA]</scope>
    <source>
        <strain evidence="4">NM4</strain>
    </source>
</reference>
<organism evidence="3 5">
    <name type="scientific">Candidatus Methanodesulfokora washburnensis</name>
    <dbReference type="NCBI Taxonomy" id="2478471"/>
    <lineage>
        <taxon>Archaea</taxon>
        <taxon>Thermoproteota</taxon>
        <taxon>Candidatus Korarchaeia</taxon>
        <taxon>Candidatus Korarchaeia incertae sedis</taxon>
        <taxon>Candidatus Methanodesulfokora</taxon>
    </lineage>
</organism>
<sequence>MSLDLQSLLSQIGEVKRVGWRWEVKVPPDRIADSVSKILKAAGMIASGPQDLHFVTIVGVDRPDAGEIELVYHFMFHKNKEYVLLRTSVKRDNPEIESITPIIPGAEMNENEVYDLLGVKFVGHPNLRKPFMTPENFGKDEFPLRKDWRR</sequence>
<evidence type="ECO:0000313" key="4">
    <source>
        <dbReference type="EMBL" id="RZN62089.1"/>
    </source>
</evidence>
<dbReference type="Proteomes" id="UP000277582">
    <property type="component" value="Unassembled WGS sequence"/>
</dbReference>
<comment type="caution">
    <text evidence="3">The sequence shown here is derived from an EMBL/GenBank/DDBJ whole genome shotgun (WGS) entry which is preliminary data.</text>
</comment>
<dbReference type="PANTHER" id="PTHR10884">
    <property type="entry name" value="NADH DEHYDROGENASE UBIQUINONE IRON-SULFUR PROTEIN 3"/>
    <property type="match status" value="1"/>
</dbReference>
<name>A0A3R9QAV2_9CREN</name>
<dbReference type="AlphaFoldDB" id="A0A3R9QAV2"/>
<dbReference type="Pfam" id="PF00329">
    <property type="entry name" value="Complex1_30kDa"/>
    <property type="match status" value="1"/>
</dbReference>
<evidence type="ECO:0000313" key="6">
    <source>
        <dbReference type="Proteomes" id="UP000316217"/>
    </source>
</evidence>
<gene>
    <name evidence="3" type="ORF">D6D85_15320</name>
    <name evidence="4" type="ORF">EF810_03665</name>
</gene>
<evidence type="ECO:0000259" key="2">
    <source>
        <dbReference type="Pfam" id="PF00329"/>
    </source>
</evidence>